<accession>A0A6A6ABI6</accession>
<organism evidence="1 2">
    <name type="scientific">Dothidotthia symphoricarpi CBS 119687</name>
    <dbReference type="NCBI Taxonomy" id="1392245"/>
    <lineage>
        <taxon>Eukaryota</taxon>
        <taxon>Fungi</taxon>
        <taxon>Dikarya</taxon>
        <taxon>Ascomycota</taxon>
        <taxon>Pezizomycotina</taxon>
        <taxon>Dothideomycetes</taxon>
        <taxon>Pleosporomycetidae</taxon>
        <taxon>Pleosporales</taxon>
        <taxon>Dothidotthiaceae</taxon>
        <taxon>Dothidotthia</taxon>
    </lineage>
</organism>
<evidence type="ECO:0000313" key="2">
    <source>
        <dbReference type="Proteomes" id="UP000799771"/>
    </source>
</evidence>
<evidence type="ECO:0000313" key="1">
    <source>
        <dbReference type="EMBL" id="KAF2129180.1"/>
    </source>
</evidence>
<name>A0A6A6ABI6_9PLEO</name>
<keyword evidence="2" id="KW-1185">Reference proteome</keyword>
<dbReference type="RefSeq" id="XP_033523569.1">
    <property type="nucleotide sequence ID" value="XM_033665759.1"/>
</dbReference>
<dbReference type="GeneID" id="54406191"/>
<protein>
    <submittedName>
        <fullName evidence="1">Uncharacterized protein</fullName>
    </submittedName>
</protein>
<reference evidence="1" key="1">
    <citation type="journal article" date="2020" name="Stud. Mycol.">
        <title>101 Dothideomycetes genomes: a test case for predicting lifestyles and emergence of pathogens.</title>
        <authorList>
            <person name="Haridas S."/>
            <person name="Albert R."/>
            <person name="Binder M."/>
            <person name="Bloem J."/>
            <person name="Labutti K."/>
            <person name="Salamov A."/>
            <person name="Andreopoulos B."/>
            <person name="Baker S."/>
            <person name="Barry K."/>
            <person name="Bills G."/>
            <person name="Bluhm B."/>
            <person name="Cannon C."/>
            <person name="Castanera R."/>
            <person name="Culley D."/>
            <person name="Daum C."/>
            <person name="Ezra D."/>
            <person name="Gonzalez J."/>
            <person name="Henrissat B."/>
            <person name="Kuo A."/>
            <person name="Liang C."/>
            <person name="Lipzen A."/>
            <person name="Lutzoni F."/>
            <person name="Magnuson J."/>
            <person name="Mondo S."/>
            <person name="Nolan M."/>
            <person name="Ohm R."/>
            <person name="Pangilinan J."/>
            <person name="Park H.-J."/>
            <person name="Ramirez L."/>
            <person name="Alfaro M."/>
            <person name="Sun H."/>
            <person name="Tritt A."/>
            <person name="Yoshinaga Y."/>
            <person name="Zwiers L.-H."/>
            <person name="Turgeon B."/>
            <person name="Goodwin S."/>
            <person name="Spatafora J."/>
            <person name="Crous P."/>
            <person name="Grigoriev I."/>
        </authorList>
    </citation>
    <scope>NUCLEOTIDE SEQUENCE</scope>
    <source>
        <strain evidence="1">CBS 119687</strain>
    </source>
</reference>
<proteinExistence type="predicted"/>
<sequence length="72" mass="8181">MPISRWPALSQARVGVPCPHWSAQRGWPLQVWDVTWSNLLACSLSEIVITEPWPVFVYSIAYSHCSMPLDGR</sequence>
<dbReference type="AlphaFoldDB" id="A0A6A6ABI6"/>
<dbReference type="Proteomes" id="UP000799771">
    <property type="component" value="Unassembled WGS sequence"/>
</dbReference>
<dbReference type="EMBL" id="ML977507">
    <property type="protein sequence ID" value="KAF2129180.1"/>
    <property type="molecule type" value="Genomic_DNA"/>
</dbReference>
<gene>
    <name evidence="1" type="ORF">P153DRAFT_33782</name>
</gene>